<evidence type="ECO:0000313" key="5">
    <source>
        <dbReference type="Proteomes" id="UP000253426"/>
    </source>
</evidence>
<evidence type="ECO:0000259" key="3">
    <source>
        <dbReference type="Pfam" id="PF13505"/>
    </source>
</evidence>
<name>A0A366H8D5_9BACT</name>
<protein>
    <submittedName>
        <fullName evidence="4">Opacity protein-like surface antigen</fullName>
    </submittedName>
</protein>
<dbReference type="InterPro" id="IPR011250">
    <property type="entry name" value="OMP/PagP_B-barrel"/>
</dbReference>
<feature type="domain" description="Outer membrane protein beta-barrel" evidence="3">
    <location>
        <begin position="31"/>
        <end position="220"/>
    </location>
</feature>
<accession>A0A366H8D5</accession>
<dbReference type="OrthoDB" id="189250at2"/>
<keyword evidence="5" id="KW-1185">Reference proteome</keyword>
<evidence type="ECO:0000313" key="4">
    <source>
        <dbReference type="EMBL" id="RBP38490.1"/>
    </source>
</evidence>
<feature type="chain" id="PRO_5016858542" evidence="2">
    <location>
        <begin position="23"/>
        <end position="220"/>
    </location>
</feature>
<proteinExistence type="predicted"/>
<dbReference type="SUPFAM" id="SSF56925">
    <property type="entry name" value="OMPA-like"/>
    <property type="match status" value="1"/>
</dbReference>
<keyword evidence="1 2" id="KW-0732">Signal</keyword>
<dbReference type="InterPro" id="IPR027385">
    <property type="entry name" value="Beta-barrel_OMP"/>
</dbReference>
<comment type="caution">
    <text evidence="4">The sequence shown here is derived from an EMBL/GenBank/DDBJ whole genome shotgun (WGS) entry which is preliminary data.</text>
</comment>
<reference evidence="4 5" key="1">
    <citation type="submission" date="2018-06" db="EMBL/GenBank/DDBJ databases">
        <title>Genomic Encyclopedia of Type Strains, Phase IV (KMG-IV): sequencing the most valuable type-strain genomes for metagenomic binning, comparative biology and taxonomic classification.</title>
        <authorList>
            <person name="Goeker M."/>
        </authorList>
    </citation>
    <scope>NUCLEOTIDE SEQUENCE [LARGE SCALE GENOMIC DNA]</scope>
    <source>
        <strain evidence="4 5">DSM 25532</strain>
    </source>
</reference>
<dbReference type="AlphaFoldDB" id="A0A366H8D5"/>
<dbReference type="EMBL" id="QNRR01000011">
    <property type="protein sequence ID" value="RBP38490.1"/>
    <property type="molecule type" value="Genomic_DNA"/>
</dbReference>
<dbReference type="Pfam" id="PF13505">
    <property type="entry name" value="OMP_b-brl"/>
    <property type="match status" value="1"/>
</dbReference>
<feature type="signal peptide" evidence="2">
    <location>
        <begin position="1"/>
        <end position="22"/>
    </location>
</feature>
<dbReference type="Proteomes" id="UP000253426">
    <property type="component" value="Unassembled WGS sequence"/>
</dbReference>
<dbReference type="RefSeq" id="WP_113960955.1">
    <property type="nucleotide sequence ID" value="NZ_QNRR01000011.1"/>
</dbReference>
<evidence type="ECO:0000256" key="1">
    <source>
        <dbReference type="ARBA" id="ARBA00022729"/>
    </source>
</evidence>
<sequence length="220" mass="22790">MKLLRNSFLALLGLAMVATSQAGTYTSSKGVVAPTPASAPVGGPYLSLAGGALWLDDASAFGVDLDFDTGYSILGAVGYAFGNGLSVELESGYLGVEDAEVHVPGLGNFDVDGEFRQVPIFANVLYTVDVTDVVGIYVGGGLGVIWSEAEVESVGGDAFFSGESDSDWNFAAQAKAGVTFRVTEAASLNIGYRFLYGQDAVAGYDDSIGHILEGGLTIRF</sequence>
<dbReference type="Gene3D" id="2.40.160.20">
    <property type="match status" value="1"/>
</dbReference>
<gene>
    <name evidence="4" type="ORF">DES53_1117</name>
</gene>
<organism evidence="4 5">
    <name type="scientific">Roseimicrobium gellanilyticum</name>
    <dbReference type="NCBI Taxonomy" id="748857"/>
    <lineage>
        <taxon>Bacteria</taxon>
        <taxon>Pseudomonadati</taxon>
        <taxon>Verrucomicrobiota</taxon>
        <taxon>Verrucomicrobiia</taxon>
        <taxon>Verrucomicrobiales</taxon>
        <taxon>Verrucomicrobiaceae</taxon>
        <taxon>Roseimicrobium</taxon>
    </lineage>
</organism>
<evidence type="ECO:0000256" key="2">
    <source>
        <dbReference type="SAM" id="SignalP"/>
    </source>
</evidence>